<gene>
    <name evidence="1" type="ORF">S03H2_02954</name>
</gene>
<dbReference type="AlphaFoldDB" id="X1FG66"/>
<accession>X1FG66</accession>
<reference evidence="1" key="1">
    <citation type="journal article" date="2014" name="Front. Microbiol.">
        <title>High frequency of phylogenetically diverse reductive dehalogenase-homologous genes in deep subseafloor sedimentary metagenomes.</title>
        <authorList>
            <person name="Kawai M."/>
            <person name="Futagami T."/>
            <person name="Toyoda A."/>
            <person name="Takaki Y."/>
            <person name="Nishi S."/>
            <person name="Hori S."/>
            <person name="Arai W."/>
            <person name="Tsubouchi T."/>
            <person name="Morono Y."/>
            <person name="Uchiyama I."/>
            <person name="Ito T."/>
            <person name="Fujiyama A."/>
            <person name="Inagaki F."/>
            <person name="Takami H."/>
        </authorList>
    </citation>
    <scope>NUCLEOTIDE SEQUENCE</scope>
    <source>
        <strain evidence="1">Expedition CK06-06</strain>
    </source>
</reference>
<dbReference type="EMBL" id="BARU01001044">
    <property type="protein sequence ID" value="GAH28404.1"/>
    <property type="molecule type" value="Genomic_DNA"/>
</dbReference>
<organism evidence="1">
    <name type="scientific">marine sediment metagenome</name>
    <dbReference type="NCBI Taxonomy" id="412755"/>
    <lineage>
        <taxon>unclassified sequences</taxon>
        <taxon>metagenomes</taxon>
        <taxon>ecological metagenomes</taxon>
    </lineage>
</organism>
<name>X1FG66_9ZZZZ</name>
<evidence type="ECO:0000313" key="1">
    <source>
        <dbReference type="EMBL" id="GAH28404.1"/>
    </source>
</evidence>
<proteinExistence type="predicted"/>
<sequence length="43" mass="5146">MKDEETVKYYELLNQIEKLCRDRGELSLSEVEEMALAKIYAHR</sequence>
<protein>
    <submittedName>
        <fullName evidence="1">Uncharacterized protein</fullName>
    </submittedName>
</protein>
<comment type="caution">
    <text evidence="1">The sequence shown here is derived from an EMBL/GenBank/DDBJ whole genome shotgun (WGS) entry which is preliminary data.</text>
</comment>